<evidence type="ECO:0000256" key="1">
    <source>
        <dbReference type="SAM" id="Phobius"/>
    </source>
</evidence>
<keyword evidence="1" id="KW-0472">Membrane</keyword>
<dbReference type="RefSeq" id="WP_199021089.1">
    <property type="nucleotide sequence ID" value="NZ_JAELUP010000103.1"/>
</dbReference>
<gene>
    <name evidence="2" type="ORF">JFN88_20310</name>
</gene>
<keyword evidence="1" id="KW-0812">Transmembrane</keyword>
<name>A0A934J632_9BACL</name>
<organism evidence="2 3">
    <name type="scientific">Paenibacillus roseus</name>
    <dbReference type="NCBI Taxonomy" id="2798579"/>
    <lineage>
        <taxon>Bacteria</taxon>
        <taxon>Bacillati</taxon>
        <taxon>Bacillota</taxon>
        <taxon>Bacilli</taxon>
        <taxon>Bacillales</taxon>
        <taxon>Paenibacillaceae</taxon>
        <taxon>Paenibacillus</taxon>
    </lineage>
</organism>
<dbReference type="AlphaFoldDB" id="A0A934J632"/>
<evidence type="ECO:0000313" key="2">
    <source>
        <dbReference type="EMBL" id="MBJ6363555.1"/>
    </source>
</evidence>
<sequence length="292" mass="33162">MRGKRLIRLMVAALLLFVFAGWQLKAEQAASSRADSAFNPETIRLYHLSDELYQQSHEGNRQLAYRSLLRLDSLSRVAEVRKQYGSDEGWQAVDDVAKRLEQVIQSGKPHGQLWFYSSQLMLAYEALAQDEQALWLSYKEVLQEDVRRVFLAWKQLGSQHSEAALAALKPLEDHVQLIAPAALMQREPALVRSVTESLSYSRSLLQAAATGSADQRWAEASFQTVSAAINQLFIPPEGEGAEPVFTPVYLGMPWRWTFLIGFVVLSVLTYSGWRKFKYEQDRIVPRTGLNRD</sequence>
<evidence type="ECO:0000313" key="3">
    <source>
        <dbReference type="Proteomes" id="UP000640274"/>
    </source>
</evidence>
<comment type="caution">
    <text evidence="2">The sequence shown here is derived from an EMBL/GenBank/DDBJ whole genome shotgun (WGS) entry which is preliminary data.</text>
</comment>
<keyword evidence="1" id="KW-1133">Transmembrane helix</keyword>
<dbReference type="InterPro" id="IPR014231">
    <property type="entry name" value="Spore_YpjB"/>
</dbReference>
<dbReference type="Pfam" id="PF09577">
    <property type="entry name" value="Spore_YpjB"/>
    <property type="match status" value="1"/>
</dbReference>
<evidence type="ECO:0008006" key="4">
    <source>
        <dbReference type="Google" id="ProtNLM"/>
    </source>
</evidence>
<keyword evidence="3" id="KW-1185">Reference proteome</keyword>
<proteinExistence type="predicted"/>
<protein>
    <recommendedName>
        <fullName evidence="4">Sporulation protein YpjB</fullName>
    </recommendedName>
</protein>
<reference evidence="2" key="1">
    <citation type="submission" date="2020-12" db="EMBL/GenBank/DDBJ databases">
        <authorList>
            <person name="Huq M.A."/>
        </authorList>
    </citation>
    <scope>NUCLEOTIDE SEQUENCE</scope>
    <source>
        <strain evidence="2">MAHUQ-46</strain>
    </source>
</reference>
<accession>A0A934J632</accession>
<feature type="transmembrane region" description="Helical" evidence="1">
    <location>
        <begin position="254"/>
        <end position="273"/>
    </location>
</feature>
<dbReference type="Proteomes" id="UP000640274">
    <property type="component" value="Unassembled WGS sequence"/>
</dbReference>
<dbReference type="EMBL" id="JAELUP010000103">
    <property type="protein sequence ID" value="MBJ6363555.1"/>
    <property type="molecule type" value="Genomic_DNA"/>
</dbReference>